<evidence type="ECO:0000313" key="1">
    <source>
        <dbReference type="EMBL" id="CRL22522.1"/>
    </source>
</evidence>
<organism evidence="1 2">
    <name type="scientific">Penicillium camemberti (strain FM 013)</name>
    <dbReference type="NCBI Taxonomy" id="1429867"/>
    <lineage>
        <taxon>Eukaryota</taxon>
        <taxon>Fungi</taxon>
        <taxon>Dikarya</taxon>
        <taxon>Ascomycota</taxon>
        <taxon>Pezizomycotina</taxon>
        <taxon>Eurotiomycetes</taxon>
        <taxon>Eurotiomycetidae</taxon>
        <taxon>Eurotiales</taxon>
        <taxon>Aspergillaceae</taxon>
        <taxon>Penicillium</taxon>
    </lineage>
</organism>
<reference evidence="1 2" key="1">
    <citation type="journal article" date="2014" name="Nat. Commun.">
        <title>Multiple recent horizontal transfers of a large genomic region in cheese making fungi.</title>
        <authorList>
            <person name="Cheeseman K."/>
            <person name="Ropars J."/>
            <person name="Renault P."/>
            <person name="Dupont J."/>
            <person name="Gouzy J."/>
            <person name="Branca A."/>
            <person name="Abraham A.L."/>
            <person name="Ceppi M."/>
            <person name="Conseiller E."/>
            <person name="Debuchy R."/>
            <person name="Malagnac F."/>
            <person name="Goarin A."/>
            <person name="Silar P."/>
            <person name="Lacoste S."/>
            <person name="Sallet E."/>
            <person name="Bensimon A."/>
            <person name="Giraud T."/>
            <person name="Brygoo Y."/>
        </authorList>
    </citation>
    <scope>NUCLEOTIDE SEQUENCE [LARGE SCALE GENOMIC DNA]</scope>
    <source>
        <strain evidence="2">FM 013</strain>
    </source>
</reference>
<gene>
    <name evidence="1" type="ORF">PCAMFM013_S007g000503</name>
</gene>
<dbReference type="AlphaFoldDB" id="A0A0G4P898"/>
<name>A0A0G4P898_PENC3</name>
<keyword evidence="2" id="KW-1185">Reference proteome</keyword>
<proteinExistence type="predicted"/>
<dbReference type="EMBL" id="HG793140">
    <property type="protein sequence ID" value="CRL22522.1"/>
    <property type="molecule type" value="Genomic_DNA"/>
</dbReference>
<protein>
    <submittedName>
        <fullName evidence="1">Str. FM013</fullName>
    </submittedName>
</protein>
<dbReference type="Proteomes" id="UP000053732">
    <property type="component" value="Unassembled WGS sequence"/>
</dbReference>
<accession>A0A0G4P898</accession>
<sequence length="96" mass="11276">MVFQTAIGLKTRVFWLILDQQRLGEQKDIVLRGNCTYFHFQRREIHTKSKGNSREDLRLNNYPPFSPLRLPEARWISTLAALHLKNAESHAKTMLL</sequence>
<evidence type="ECO:0000313" key="2">
    <source>
        <dbReference type="Proteomes" id="UP000053732"/>
    </source>
</evidence>